<dbReference type="PANTHER" id="PTHR24189">
    <property type="entry name" value="MYOTROPHIN"/>
    <property type="match status" value="1"/>
</dbReference>
<dbReference type="KEGG" id="aaf:AURANDRAFT_64957"/>
<gene>
    <name evidence="10" type="ORF">AURANDRAFT_64957</name>
</gene>
<evidence type="ECO:0000256" key="2">
    <source>
        <dbReference type="ARBA" id="ARBA00022737"/>
    </source>
</evidence>
<keyword evidence="3 7" id="KW-0863">Zinc-finger</keyword>
<keyword evidence="1" id="KW-0479">Metal-binding</keyword>
<dbReference type="InterPro" id="IPR036770">
    <property type="entry name" value="Ankyrin_rpt-contain_sf"/>
</dbReference>
<dbReference type="SUPFAM" id="SSF48403">
    <property type="entry name" value="Ankyrin repeat"/>
    <property type="match status" value="1"/>
</dbReference>
<dbReference type="RefSeq" id="XP_009037910.1">
    <property type="nucleotide sequence ID" value="XM_009039662.1"/>
</dbReference>
<dbReference type="InterPro" id="IPR002110">
    <property type="entry name" value="Ankyrin_rpt"/>
</dbReference>
<evidence type="ECO:0000256" key="5">
    <source>
        <dbReference type="ARBA" id="ARBA00023043"/>
    </source>
</evidence>
<dbReference type="InterPro" id="IPR050745">
    <property type="entry name" value="Multifunctional_regulatory"/>
</dbReference>
<dbReference type="InParanoid" id="F0YCD3"/>
<keyword evidence="4" id="KW-0862">Zinc</keyword>
<evidence type="ECO:0000256" key="7">
    <source>
        <dbReference type="PROSITE-ProRule" id="PRU00134"/>
    </source>
</evidence>
<evidence type="ECO:0000313" key="11">
    <source>
        <dbReference type="Proteomes" id="UP000002729"/>
    </source>
</evidence>
<dbReference type="PROSITE" id="PS50865">
    <property type="entry name" value="ZF_MYND_2"/>
    <property type="match status" value="2"/>
</dbReference>
<dbReference type="Gene3D" id="6.10.140.2220">
    <property type="match status" value="1"/>
</dbReference>
<organism evidence="11">
    <name type="scientific">Aureococcus anophagefferens</name>
    <name type="common">Harmful bloom alga</name>
    <dbReference type="NCBI Taxonomy" id="44056"/>
    <lineage>
        <taxon>Eukaryota</taxon>
        <taxon>Sar</taxon>
        <taxon>Stramenopiles</taxon>
        <taxon>Ochrophyta</taxon>
        <taxon>Pelagophyceae</taxon>
        <taxon>Pelagomonadales</taxon>
        <taxon>Pelagomonadaceae</taxon>
        <taxon>Aureococcus</taxon>
    </lineage>
</organism>
<dbReference type="GO" id="GO:0005634">
    <property type="term" value="C:nucleus"/>
    <property type="evidence" value="ECO:0007669"/>
    <property type="project" value="TreeGrafter"/>
</dbReference>
<sequence>MLQPTLALLLCWLAATAADYHEALRIVGVLRPRPGASPEQLLFAFLKSAERAAVSVGGDGVARRTALAGSVVFVEDGALGALGGVAARFAWCRLAAVGGRSLADAVAGAVGGAPGPVVAAAVGGVTFQGALTEGLGPRGVVYGGADVAGRHELEAADAFACVAAGACVAFLPAGERGEALRVRQAPDACERHCADAFGDVVDPLGNVWPALLGVDALARGGCAWAKTVWHQYALRGHARRAANTFPKTKRKWQALGLGDERWRARADRAAAAEAARADLFERHRTSGACDARKRDVIFSVYNYPDASTLYLFLRSLREAGGVADAVVFTHRAHRALRAVGDRYGARVLEYFAPLTGHPTVAAIMARPHMQALKVDFPGPLIKNYKFTFMYCYLLEFGELYGRAAFMDVRDLYFQRDPFAYAACLGLTAATETAALDVDDRKSIHADHYPRHCDTRWEDFRHLPPINSGAFIADVAAMLRIVNASAAVVDRCGAGYDQGTFTELVYLGRLPGTPVALSTTETGAIGMICNSLDVAYDTYREVANDAGDAYAIVHQFDRFAELTDDLSTRMPLDHAKLLAPKATMLEPQTCGGEGYLKDFSRALGVRAPKSVEASSRDLKRLLTAPESLPLAQLPPGRSTDENNWPGRFYAHGDCEKCGKELFPPVFECCERCGVAVWCSEGCQAADAAEHAAVCSEWNSKRTASVQCRREYRKGGRVVAVGYAAVMISGKGSVKARAKISPVGPGDDLCRAAHTGDVGALARLLDDGAAVDGRDGWGATPLARAAARGRADAVRLLLDRGASVDEGARGSPACPRVGHFFAAAAAAGRTALCGAAEGGGAGPRVACLRLLLQRGADPNVPGAEPPLANLAAEIARLREGGAAAAAVAPFEAAIEALCGAACELERDDPVLAPLLDVAPYSVAATAALLRAGANPNAAVMGPELDGRSGLDHPVRDRVRAMSWVVGDGERAAAVPPDFDGWSVKKLRAAIAAAGLSHADCVEKADLRRRCRDALEAAAPADQAERSIPHRTPLSRILRVAGAAGASAADNPAFALLLDHGADPRLLAPVPPLLTAIVFGDDRAAAMLVDAGADADAVLNLETCRVLVSGERSEFEVKPEARKVLTIREFVAIHFGEGHAIRAAVDRGAAAVDLAALGDAAGSPAEAAALIDRACDAAVAKENWLPWDPDAQRLRLLSRHVRRASPAMLAWRDARLSRFASEPNEDLLIVEDAPEGLAPLPGTSARTLWIALHQWRCGLAAVALDESPARRLFIRNRADFDAAAADGRLAACLGPGASVAEAWPIVARGLERVRANLSATDNPYFELRMPQIGNPVQFFLNAILDASEVVADASDEELYQVVKATGDAMSEAIGYADELLSRGVQLPALPAGTMDVIVRDGLSVTFLAKWEEIGVDAVVAYVVAVWRTSVDFAKRWATMLVRTLMVSGAVQTDGDDRVRAWETAARAAASMRAALEPLPGFAEHQPAVVRMTFVRSLRLRAIEALERRGRDVAAPRRAALLDRAAALARDVVASCEISSLPDTGYIGFYGAEVGVAMLGTTVRVYTPLPQAFMTFTHFVLPYAHACFVLGLRARRDGDRGEAARCFVGALIHFPFDELKKVVAAWLLAEVQAGAGAPLGTVRAIAETARVFEGAFQDGAFGAPTADGDLPARAKVRALLRRAAALPDAAAAPGAARPDPAAVLDANAARFIKSLFGGAAATAPPRSRRRRRCCAFCGRMRLPGDPKFKTCSRCKAVVYCDAACQKAHWATHKKHCAKKPAEIAK</sequence>
<evidence type="ECO:0000313" key="10">
    <source>
        <dbReference type="EMBL" id="EGB07277.1"/>
    </source>
</evidence>
<evidence type="ECO:0000256" key="1">
    <source>
        <dbReference type="ARBA" id="ARBA00022723"/>
    </source>
</evidence>
<keyword evidence="2" id="KW-0677">Repeat</keyword>
<dbReference type="GeneID" id="20225096"/>
<dbReference type="PROSITE" id="PS50088">
    <property type="entry name" value="ANK_REPEAT"/>
    <property type="match status" value="2"/>
</dbReference>
<reference evidence="10 11" key="1">
    <citation type="journal article" date="2011" name="Proc. Natl. Acad. Sci. U.S.A.">
        <title>Niche of harmful alga Aureococcus anophagefferens revealed through ecogenomics.</title>
        <authorList>
            <person name="Gobler C.J."/>
            <person name="Berry D.L."/>
            <person name="Dyhrman S.T."/>
            <person name="Wilhelm S.W."/>
            <person name="Salamov A."/>
            <person name="Lobanov A.V."/>
            <person name="Zhang Y."/>
            <person name="Collier J.L."/>
            <person name="Wurch L.L."/>
            <person name="Kustka A.B."/>
            <person name="Dill B.D."/>
            <person name="Shah M."/>
            <person name="VerBerkmoes N.C."/>
            <person name="Kuo A."/>
            <person name="Terry A."/>
            <person name="Pangilinan J."/>
            <person name="Lindquist E.A."/>
            <person name="Lucas S."/>
            <person name="Paulsen I.T."/>
            <person name="Hattenrath-Lehmann T.K."/>
            <person name="Talmage S.C."/>
            <person name="Walker E.A."/>
            <person name="Koch F."/>
            <person name="Burson A.M."/>
            <person name="Marcoval M.A."/>
            <person name="Tang Y.Z."/>
            <person name="Lecleir G.R."/>
            <person name="Coyne K.J."/>
            <person name="Berg G.M."/>
            <person name="Bertrand E.M."/>
            <person name="Saito M.A."/>
            <person name="Gladyshev V.N."/>
            <person name="Grigoriev I.V."/>
        </authorList>
    </citation>
    <scope>NUCLEOTIDE SEQUENCE [LARGE SCALE GENOMIC DNA]</scope>
    <source>
        <strain evidence="11">CCMP 1984</strain>
    </source>
</reference>
<dbReference type="EMBL" id="GL833131">
    <property type="protein sequence ID" value="EGB07277.1"/>
    <property type="molecule type" value="Genomic_DNA"/>
</dbReference>
<dbReference type="InterPro" id="IPR002893">
    <property type="entry name" value="Znf_MYND"/>
</dbReference>
<evidence type="ECO:0000256" key="6">
    <source>
        <dbReference type="PROSITE-ProRule" id="PRU00023"/>
    </source>
</evidence>
<dbReference type="Gene3D" id="1.25.40.20">
    <property type="entry name" value="Ankyrin repeat-containing domain"/>
    <property type="match status" value="2"/>
</dbReference>
<evidence type="ECO:0000256" key="3">
    <source>
        <dbReference type="ARBA" id="ARBA00022771"/>
    </source>
</evidence>
<dbReference type="PROSITE" id="PS50297">
    <property type="entry name" value="ANK_REP_REGION"/>
    <property type="match status" value="1"/>
</dbReference>
<feature type="repeat" description="ANK" evidence="6">
    <location>
        <begin position="775"/>
        <end position="807"/>
    </location>
</feature>
<dbReference type="SUPFAM" id="SSF144232">
    <property type="entry name" value="HIT/MYND zinc finger-like"/>
    <property type="match status" value="2"/>
</dbReference>
<keyword evidence="11" id="KW-1185">Reference proteome</keyword>
<evidence type="ECO:0000256" key="4">
    <source>
        <dbReference type="ARBA" id="ARBA00022833"/>
    </source>
</evidence>
<feature type="domain" description="MYND-type" evidence="9">
    <location>
        <begin position="1730"/>
        <end position="1772"/>
    </location>
</feature>
<protein>
    <recommendedName>
        <fullName evidence="9">MYND-type domain-containing protein</fullName>
    </recommendedName>
</protein>
<keyword evidence="5 6" id="KW-0040">ANK repeat</keyword>
<accession>F0YCD3</accession>
<dbReference type="SMART" id="SM00248">
    <property type="entry name" value="ANK"/>
    <property type="match status" value="3"/>
</dbReference>
<feature type="signal peptide" evidence="8">
    <location>
        <begin position="1"/>
        <end position="18"/>
    </location>
</feature>
<feature type="domain" description="MYND-type" evidence="9">
    <location>
        <begin position="653"/>
        <end position="693"/>
    </location>
</feature>
<keyword evidence="8" id="KW-0732">Signal</keyword>
<dbReference type="Pfam" id="PF12796">
    <property type="entry name" value="Ank_2"/>
    <property type="match status" value="1"/>
</dbReference>
<evidence type="ECO:0000259" key="9">
    <source>
        <dbReference type="PROSITE" id="PS50865"/>
    </source>
</evidence>
<feature type="chain" id="PRO_5003264532" description="MYND-type domain-containing protein" evidence="8">
    <location>
        <begin position="19"/>
        <end position="1781"/>
    </location>
</feature>
<dbReference type="Proteomes" id="UP000002729">
    <property type="component" value="Unassembled WGS sequence"/>
</dbReference>
<evidence type="ECO:0000256" key="8">
    <source>
        <dbReference type="SAM" id="SignalP"/>
    </source>
</evidence>
<dbReference type="GO" id="GO:0005737">
    <property type="term" value="C:cytoplasm"/>
    <property type="evidence" value="ECO:0007669"/>
    <property type="project" value="TreeGrafter"/>
</dbReference>
<feature type="repeat" description="ANK" evidence="6">
    <location>
        <begin position="825"/>
        <end position="861"/>
    </location>
</feature>
<dbReference type="OrthoDB" id="10257049at2759"/>
<dbReference type="PANTHER" id="PTHR24189:SF71">
    <property type="entry name" value="ANKYRIN REPEAT DOMAIN 39"/>
    <property type="match status" value="1"/>
</dbReference>
<dbReference type="GO" id="GO:0008270">
    <property type="term" value="F:zinc ion binding"/>
    <property type="evidence" value="ECO:0007669"/>
    <property type="project" value="UniProtKB-KW"/>
</dbReference>
<dbReference type="Pfam" id="PF01753">
    <property type="entry name" value="zf-MYND"/>
    <property type="match status" value="1"/>
</dbReference>
<proteinExistence type="predicted"/>
<name>F0YCD3_AURAN</name>